<dbReference type="Proteomes" id="UP000008370">
    <property type="component" value="Unassembled WGS sequence"/>
</dbReference>
<dbReference type="GeneID" id="18910093"/>
<feature type="domain" description="F-box" evidence="1">
    <location>
        <begin position="42"/>
        <end position="66"/>
    </location>
</feature>
<dbReference type="InParanoid" id="K5WFV0"/>
<proteinExistence type="predicted"/>
<protein>
    <recommendedName>
        <fullName evidence="1">F-box domain-containing protein</fullName>
    </recommendedName>
</protein>
<dbReference type="InterPro" id="IPR036047">
    <property type="entry name" value="F-box-like_dom_sf"/>
</dbReference>
<dbReference type="RefSeq" id="XP_007393513.1">
    <property type="nucleotide sequence ID" value="XM_007393451.1"/>
</dbReference>
<dbReference type="InterPro" id="IPR001810">
    <property type="entry name" value="F-box_dom"/>
</dbReference>
<evidence type="ECO:0000259" key="1">
    <source>
        <dbReference type="Pfam" id="PF00646"/>
    </source>
</evidence>
<dbReference type="OrthoDB" id="10595252at2759"/>
<organism evidence="2 3">
    <name type="scientific">Phanerochaete carnosa (strain HHB-10118-sp)</name>
    <name type="common">White-rot fungus</name>
    <name type="synonym">Peniophora carnosa</name>
    <dbReference type="NCBI Taxonomy" id="650164"/>
    <lineage>
        <taxon>Eukaryota</taxon>
        <taxon>Fungi</taxon>
        <taxon>Dikarya</taxon>
        <taxon>Basidiomycota</taxon>
        <taxon>Agaricomycotina</taxon>
        <taxon>Agaricomycetes</taxon>
        <taxon>Polyporales</taxon>
        <taxon>Phanerochaetaceae</taxon>
        <taxon>Phanerochaete</taxon>
    </lineage>
</organism>
<keyword evidence="3" id="KW-1185">Reference proteome</keyword>
<accession>K5WFV0</accession>
<evidence type="ECO:0000313" key="3">
    <source>
        <dbReference type="Proteomes" id="UP000008370"/>
    </source>
</evidence>
<dbReference type="KEGG" id="pco:PHACADRAFT_182557"/>
<dbReference type="Pfam" id="PF00646">
    <property type="entry name" value="F-box"/>
    <property type="match status" value="1"/>
</dbReference>
<sequence>MALIIHSHVDILDAIFDILRREEYTMTTAGVSAERSVRYNGPRDLRSCALVSRIWRDIVRRHVFYELHFAFSYINLEYSAARENGEDGTKLRGITCCLHSGRGKNLYDLDRFLIGSHIAQYLRILRLAAHPHSSSQNTCSCTGADRTLFLRLLNRMAHLKHVDLAYVLINPMQIAPSPAPPIPHPSLDSLSLDLSYTYYRSEDRVVDILRCFEKIKNLDVIEALIAAKVTHVRWRKIPDMRLR</sequence>
<dbReference type="HOGENOM" id="CLU_1142913_0_0_1"/>
<evidence type="ECO:0000313" key="2">
    <source>
        <dbReference type="EMBL" id="EKM58190.1"/>
    </source>
</evidence>
<dbReference type="SUPFAM" id="SSF81383">
    <property type="entry name" value="F-box domain"/>
    <property type="match status" value="1"/>
</dbReference>
<reference evidence="2 3" key="1">
    <citation type="journal article" date="2012" name="BMC Genomics">
        <title>Comparative genomics of the white-rot fungi, Phanerochaete carnosa and P. chrysosporium, to elucidate the genetic basis of the distinct wood types they colonize.</title>
        <authorList>
            <person name="Suzuki H."/>
            <person name="MacDonald J."/>
            <person name="Syed K."/>
            <person name="Salamov A."/>
            <person name="Hori C."/>
            <person name="Aerts A."/>
            <person name="Henrissat B."/>
            <person name="Wiebenga A."/>
            <person name="vanKuyk P.A."/>
            <person name="Barry K."/>
            <person name="Lindquist E."/>
            <person name="LaButti K."/>
            <person name="Lapidus A."/>
            <person name="Lucas S."/>
            <person name="Coutinho P."/>
            <person name="Gong Y."/>
            <person name="Samejima M."/>
            <person name="Mahadevan R."/>
            <person name="Abou-Zaid M."/>
            <person name="de Vries R.P."/>
            <person name="Igarashi K."/>
            <person name="Yadav J.S."/>
            <person name="Grigoriev I.V."/>
            <person name="Master E.R."/>
        </authorList>
    </citation>
    <scope>NUCLEOTIDE SEQUENCE [LARGE SCALE GENOMIC DNA]</scope>
    <source>
        <strain evidence="2 3">HHB-10118-sp</strain>
    </source>
</reference>
<dbReference type="AlphaFoldDB" id="K5WFV0"/>
<gene>
    <name evidence="2" type="ORF">PHACADRAFT_182557</name>
</gene>
<dbReference type="EMBL" id="JH930470">
    <property type="protein sequence ID" value="EKM58190.1"/>
    <property type="molecule type" value="Genomic_DNA"/>
</dbReference>
<name>K5WFV0_PHACS</name>